<evidence type="ECO:0000313" key="3">
    <source>
        <dbReference type="Proteomes" id="UP000030641"/>
    </source>
</evidence>
<reference evidence="2 3" key="1">
    <citation type="journal article" date="2014" name="BMC Genomics">
        <title>Genome sequencing of four Aureobasidium pullulans varieties: biotechnological potential, stress tolerance, and description of new species.</title>
        <authorList>
            <person name="Gostin Ar C."/>
            <person name="Ohm R.A."/>
            <person name="Kogej T."/>
            <person name="Sonjak S."/>
            <person name="Turk M."/>
            <person name="Zajc J."/>
            <person name="Zalar P."/>
            <person name="Grube M."/>
            <person name="Sun H."/>
            <person name="Han J."/>
            <person name="Sharma A."/>
            <person name="Chiniquy J."/>
            <person name="Ngan C.Y."/>
            <person name="Lipzen A."/>
            <person name="Barry K."/>
            <person name="Grigoriev I.V."/>
            <person name="Gunde-Cimerman N."/>
        </authorList>
    </citation>
    <scope>NUCLEOTIDE SEQUENCE [LARGE SCALE GENOMIC DNA]</scope>
    <source>
        <strain evidence="2 3">EXF-2481</strain>
    </source>
</reference>
<dbReference type="RefSeq" id="XP_013340445.1">
    <property type="nucleotide sequence ID" value="XM_013484991.1"/>
</dbReference>
<evidence type="ECO:0000313" key="2">
    <source>
        <dbReference type="EMBL" id="KEQ91906.1"/>
    </source>
</evidence>
<sequence length="323" mass="36753">MMMMKARRLFADAKFSPADANESFDSSVKGLIAVFRAFERSGVCLRRIVAGRLSHDIFHLNHHDTILVKAGLTKVHSLALNIDELLPPEVILAQALGSRTAETSESLSDGALSEMLRAAPSMRGLSIRMSNLRYNHAVGPLDVNHIFGKQVFKHLRYLNLERVAADSSNLERVLVDHGDTLIGIRLTDFTMRNHDSWTRFFAAMSQKLPNIRKFMLYGRWTGKHTEHWDSSKTLDGRSTMETHAMSNFLRKGGTLPTTLAEFRQHVPNPHVFIHARNLHFSRRRRGRDYIDASNEGYIEEPKTDSDSSSGDEDEDLKFWKEHL</sequence>
<proteinExistence type="predicted"/>
<protein>
    <recommendedName>
        <fullName evidence="4">F-box domain-containing protein</fullName>
    </recommendedName>
</protein>
<evidence type="ECO:0000256" key="1">
    <source>
        <dbReference type="SAM" id="MobiDB-lite"/>
    </source>
</evidence>
<evidence type="ECO:0008006" key="4">
    <source>
        <dbReference type="Google" id="ProtNLM"/>
    </source>
</evidence>
<gene>
    <name evidence="2" type="ORF">AUEXF2481DRAFT_448108</name>
</gene>
<dbReference type="STRING" id="1043005.A0A074YYG4"/>
<organism evidence="2 3">
    <name type="scientific">Aureobasidium subglaciale (strain EXF-2481)</name>
    <name type="common">Aureobasidium pullulans var. subglaciale</name>
    <dbReference type="NCBI Taxonomy" id="1043005"/>
    <lineage>
        <taxon>Eukaryota</taxon>
        <taxon>Fungi</taxon>
        <taxon>Dikarya</taxon>
        <taxon>Ascomycota</taxon>
        <taxon>Pezizomycotina</taxon>
        <taxon>Dothideomycetes</taxon>
        <taxon>Dothideomycetidae</taxon>
        <taxon>Dothideales</taxon>
        <taxon>Saccotheciaceae</taxon>
        <taxon>Aureobasidium</taxon>
    </lineage>
</organism>
<dbReference type="AlphaFoldDB" id="A0A074YYG4"/>
<dbReference type="HOGENOM" id="CLU_860475_0_0_1"/>
<feature type="region of interest" description="Disordered" evidence="1">
    <location>
        <begin position="291"/>
        <end position="323"/>
    </location>
</feature>
<keyword evidence="3" id="KW-1185">Reference proteome</keyword>
<dbReference type="Proteomes" id="UP000030641">
    <property type="component" value="Unassembled WGS sequence"/>
</dbReference>
<dbReference type="InParanoid" id="A0A074YYG4"/>
<dbReference type="EMBL" id="KL584774">
    <property type="protein sequence ID" value="KEQ91906.1"/>
    <property type="molecule type" value="Genomic_DNA"/>
</dbReference>
<name>A0A074YYG4_AURSE</name>
<dbReference type="OrthoDB" id="3759773at2759"/>
<accession>A0A074YYG4</accession>
<dbReference type="GeneID" id="25367771"/>